<comment type="function">
    <text evidence="8">Involved in the coupling of aromatic side chains of the heptapeptide of vancomycin.</text>
</comment>
<dbReference type="EMBL" id="MUXN01000033">
    <property type="protein sequence ID" value="OOC00985.1"/>
    <property type="molecule type" value="Genomic_DNA"/>
</dbReference>
<keyword evidence="7" id="KW-0503">Monooxygenase</keyword>
<evidence type="ECO:0000256" key="3">
    <source>
        <dbReference type="ARBA" id="ARBA00022617"/>
    </source>
</evidence>
<dbReference type="OrthoDB" id="4156795at2"/>
<evidence type="ECO:0000256" key="7">
    <source>
        <dbReference type="ARBA" id="ARBA00023033"/>
    </source>
</evidence>
<dbReference type="AlphaFoldDB" id="M2Q7B1"/>
<dbReference type="PANTHER" id="PTHR46696:SF1">
    <property type="entry name" value="CYTOCHROME P450 YJIB-RELATED"/>
    <property type="match status" value="1"/>
</dbReference>
<dbReference type="GO" id="GO:0020037">
    <property type="term" value="F:heme binding"/>
    <property type="evidence" value="ECO:0007669"/>
    <property type="project" value="InterPro"/>
</dbReference>
<dbReference type="RefSeq" id="WP_005167986.1">
    <property type="nucleotide sequence ID" value="NZ_ANMG01000109.1"/>
</dbReference>
<evidence type="ECO:0000256" key="2">
    <source>
        <dbReference type="ARBA" id="ARBA00010617"/>
    </source>
</evidence>
<dbReference type="GO" id="GO:0016705">
    <property type="term" value="F:oxidoreductase activity, acting on paired donors, with incorporation or reduction of molecular oxygen"/>
    <property type="evidence" value="ECO:0007669"/>
    <property type="project" value="InterPro"/>
</dbReference>
<dbReference type="PANTHER" id="PTHR46696">
    <property type="entry name" value="P450, PUTATIVE (EUROFUNG)-RELATED"/>
    <property type="match status" value="1"/>
</dbReference>
<gene>
    <name evidence="10" type="ORF">B0293_39970</name>
    <name evidence="9" type="ORF">C791_0588</name>
</gene>
<keyword evidence="3" id="KW-0349">Heme</keyword>
<keyword evidence="12" id="KW-1185">Reference proteome</keyword>
<evidence type="ECO:0000313" key="12">
    <source>
        <dbReference type="Proteomes" id="UP000188551"/>
    </source>
</evidence>
<keyword evidence="4" id="KW-0479">Metal-binding</keyword>
<comment type="caution">
    <text evidence="9">The sequence shown here is derived from an EMBL/GenBank/DDBJ whole genome shotgun (WGS) entry which is preliminary data.</text>
</comment>
<evidence type="ECO:0000313" key="10">
    <source>
        <dbReference type="EMBL" id="OOC00985.1"/>
    </source>
</evidence>
<keyword evidence="6" id="KW-0408">Iron</keyword>
<dbReference type="InterPro" id="IPR002397">
    <property type="entry name" value="Cyt_P450_B"/>
</dbReference>
<dbReference type="Proteomes" id="UP000014137">
    <property type="component" value="Unassembled WGS sequence"/>
</dbReference>
<dbReference type="PRINTS" id="PR00359">
    <property type="entry name" value="BP450"/>
</dbReference>
<evidence type="ECO:0000256" key="1">
    <source>
        <dbReference type="ARBA" id="ARBA00004660"/>
    </source>
</evidence>
<dbReference type="CDD" id="cd11029">
    <property type="entry name" value="CYP107-like"/>
    <property type="match status" value="1"/>
</dbReference>
<dbReference type="GO" id="GO:0005506">
    <property type="term" value="F:iron ion binding"/>
    <property type="evidence" value="ECO:0007669"/>
    <property type="project" value="InterPro"/>
</dbReference>
<sequence>MSLETPEQTSVSPEPLPAEFCTHPGPDPYAGYAEVRSGCPVRPIEYPPNSEAYVIADYETVSKGFADRRLSKSVDHAPGWFREALEQSSPILIKNMLTADPPKHTRLRKLVGNAFVPRRMNELRPRIQEITDDLIDALPDEGVADLYNDFALQLPMRVICEFLGVRIEDWPLLHDWGMVLSNAPYLDDEGNRRLKQVSDDVEKYLLDLMAERRADLREDLVSVILKTADADEAYSDEEIVSTLILLIIAGHKTTANLVGNGMQALLRHPDQFELLKSEPDLVATAIEEFLRFEGPVYRAPQRFAAEDLELCGQRIGKESVVHLLINSANHDPEVFEEPEKLDITRKPNRHLSFGVNVHFCPGAPLSRVEGAVAFTTLLRRLPGLSLAVAPEDLPWRFDNSASRGLEKLPIRYDRKLPR</sequence>
<dbReference type="FunFam" id="1.10.630.10:FF:000018">
    <property type="entry name" value="Cytochrome P450 monooxygenase"/>
    <property type="match status" value="1"/>
</dbReference>
<dbReference type="InterPro" id="IPR001128">
    <property type="entry name" value="Cyt_P450"/>
</dbReference>
<comment type="similarity">
    <text evidence="2">Belongs to the cytochrome P450 family.</text>
</comment>
<dbReference type="Proteomes" id="UP000188551">
    <property type="component" value="Unassembled WGS sequence"/>
</dbReference>
<evidence type="ECO:0000256" key="5">
    <source>
        <dbReference type="ARBA" id="ARBA00023002"/>
    </source>
</evidence>
<dbReference type="GO" id="GO:0004497">
    <property type="term" value="F:monooxygenase activity"/>
    <property type="evidence" value="ECO:0007669"/>
    <property type="project" value="UniProtKB-KW"/>
</dbReference>
<dbReference type="SUPFAM" id="SSF48264">
    <property type="entry name" value="Cytochrome P450"/>
    <property type="match status" value="1"/>
</dbReference>
<accession>M2Q7B1</accession>
<dbReference type="Pfam" id="PF00067">
    <property type="entry name" value="p450"/>
    <property type="match status" value="1"/>
</dbReference>
<name>M2Q7B1_9PSEU</name>
<evidence type="ECO:0000256" key="8">
    <source>
        <dbReference type="ARBA" id="ARBA00055433"/>
    </source>
</evidence>
<reference evidence="9 11" key="1">
    <citation type="submission" date="2012-10" db="EMBL/GenBank/DDBJ databases">
        <title>Genome assembly of Amycolatopsis azurea DSM 43854.</title>
        <authorList>
            <person name="Khatri I."/>
            <person name="Kaur I."/>
            <person name="Subramanian S."/>
            <person name="Mayilraj S."/>
        </authorList>
    </citation>
    <scope>NUCLEOTIDE SEQUENCE [LARGE SCALE GENOMIC DNA]</scope>
    <source>
        <strain evidence="9 11">DSM 43854</strain>
    </source>
</reference>
<protein>
    <submittedName>
        <fullName evidence="9 10">Cytochrome</fullName>
    </submittedName>
</protein>
<dbReference type="EMBL" id="ANMG01000109">
    <property type="protein sequence ID" value="EMD21967.1"/>
    <property type="molecule type" value="Genomic_DNA"/>
</dbReference>
<dbReference type="Gene3D" id="1.10.630.10">
    <property type="entry name" value="Cytochrome P450"/>
    <property type="match status" value="1"/>
</dbReference>
<dbReference type="PATRIC" id="fig|1238180.3.peg.8320"/>
<evidence type="ECO:0000256" key="6">
    <source>
        <dbReference type="ARBA" id="ARBA00023004"/>
    </source>
</evidence>
<evidence type="ECO:0000313" key="9">
    <source>
        <dbReference type="EMBL" id="EMD21967.1"/>
    </source>
</evidence>
<proteinExistence type="inferred from homology"/>
<organism evidence="9 11">
    <name type="scientific">Amycolatopsis azurea DSM 43854</name>
    <dbReference type="NCBI Taxonomy" id="1238180"/>
    <lineage>
        <taxon>Bacteria</taxon>
        <taxon>Bacillati</taxon>
        <taxon>Actinomycetota</taxon>
        <taxon>Actinomycetes</taxon>
        <taxon>Pseudonocardiales</taxon>
        <taxon>Pseudonocardiaceae</taxon>
        <taxon>Amycolatopsis</taxon>
    </lineage>
</organism>
<keyword evidence="5" id="KW-0560">Oxidoreductase</keyword>
<dbReference type="InterPro" id="IPR036396">
    <property type="entry name" value="Cyt_P450_sf"/>
</dbReference>
<reference evidence="10 12" key="2">
    <citation type="submission" date="2017-02" db="EMBL/GenBank/DDBJ databases">
        <title>Amycolatopsis azurea DSM 43854 draft genome.</title>
        <authorList>
            <person name="Mayilraj S."/>
        </authorList>
    </citation>
    <scope>NUCLEOTIDE SEQUENCE [LARGE SCALE GENOMIC DNA]</scope>
    <source>
        <strain evidence="10 12">DSM 43854</strain>
    </source>
</reference>
<evidence type="ECO:0000313" key="11">
    <source>
        <dbReference type="Proteomes" id="UP000014137"/>
    </source>
</evidence>
<evidence type="ECO:0000256" key="4">
    <source>
        <dbReference type="ARBA" id="ARBA00022723"/>
    </source>
</evidence>
<comment type="pathway">
    <text evidence="1">Antibiotic biosynthesis; vancomycin biosynthesis.</text>
</comment>